<evidence type="ECO:0000256" key="8">
    <source>
        <dbReference type="ARBA" id="ARBA00023136"/>
    </source>
</evidence>
<evidence type="ECO:0000256" key="3">
    <source>
        <dbReference type="ARBA" id="ARBA00006203"/>
    </source>
</evidence>
<dbReference type="GO" id="GO:0010008">
    <property type="term" value="C:endosome membrane"/>
    <property type="evidence" value="ECO:0007669"/>
    <property type="project" value="UniProtKB-SubCell"/>
</dbReference>
<evidence type="ECO:0000256" key="9">
    <source>
        <dbReference type="ARBA" id="ARBA00023228"/>
    </source>
</evidence>
<evidence type="ECO:0000256" key="1">
    <source>
        <dbReference type="ARBA" id="ARBA00004155"/>
    </source>
</evidence>
<dbReference type="InterPro" id="IPR026218">
    <property type="entry name" value="HRG"/>
</dbReference>
<evidence type="ECO:0000313" key="11">
    <source>
        <dbReference type="EMBL" id="JAI62770.1"/>
    </source>
</evidence>
<feature type="transmembrane region" description="Helical" evidence="10">
    <location>
        <begin position="118"/>
        <end position="140"/>
    </location>
</feature>
<keyword evidence="8 10" id="KW-0472">Membrane</keyword>
<dbReference type="GO" id="GO:0020037">
    <property type="term" value="F:heme binding"/>
    <property type="evidence" value="ECO:0007669"/>
    <property type="project" value="TreeGrafter"/>
</dbReference>
<keyword evidence="7 10" id="KW-1133">Transmembrane helix</keyword>
<dbReference type="EMBL" id="GDRN01077224">
    <property type="protein sequence ID" value="JAI62770.1"/>
    <property type="molecule type" value="Transcribed_RNA"/>
</dbReference>
<evidence type="ECO:0000256" key="6">
    <source>
        <dbReference type="ARBA" id="ARBA00022753"/>
    </source>
</evidence>
<sequence length="153" mass="17345">MARRGGCCMYFNIVSGVLGALAGLSAFVVFFFHFENRQAGMWAFVSGVFASTTLFIHILYKRHSLEMWYTPENLQQIRLLGFLGFIAGLGGMIAYLAIAASVHEDMPSMENISSNHYFMAIWAFLTLKWGASLFGFSHLYRKRLLEEYHPLLA</sequence>
<comment type="subcellular location">
    <subcellularLocation>
        <location evidence="2">Endosome membrane</location>
        <topology evidence="2">Multi-pass membrane protein</topology>
    </subcellularLocation>
    <subcellularLocation>
        <location evidence="1">Lysosome membrane</location>
        <topology evidence="1">Multi-pass membrane protein</topology>
    </subcellularLocation>
</comment>
<reference evidence="11" key="1">
    <citation type="submission" date="2015-09" db="EMBL/GenBank/DDBJ databases">
        <title>Scylla olivacea transcriptome.</title>
        <authorList>
            <person name="Ikhwanuddin M."/>
        </authorList>
    </citation>
    <scope>NUCLEOTIDE SEQUENCE</scope>
</reference>
<dbReference type="PANTHER" id="PTHR31525">
    <property type="entry name" value="HEME TRANSPORTER HRG1"/>
    <property type="match status" value="1"/>
</dbReference>
<evidence type="ECO:0000256" key="7">
    <source>
        <dbReference type="ARBA" id="ARBA00022989"/>
    </source>
</evidence>
<feature type="transmembrane region" description="Helical" evidence="10">
    <location>
        <begin position="79"/>
        <end position="98"/>
    </location>
</feature>
<keyword evidence="4" id="KW-0813">Transport</keyword>
<feature type="transmembrane region" description="Helical" evidence="10">
    <location>
        <begin position="7"/>
        <end position="33"/>
    </location>
</feature>
<dbReference type="GO" id="GO:0005765">
    <property type="term" value="C:lysosomal membrane"/>
    <property type="evidence" value="ECO:0007669"/>
    <property type="project" value="UniProtKB-SubCell"/>
</dbReference>
<protein>
    <recommendedName>
        <fullName evidence="12">Heme transporter hrg-1</fullName>
    </recommendedName>
</protein>
<accession>A0A0P4WN63</accession>
<dbReference type="GO" id="GO:0015232">
    <property type="term" value="F:heme transmembrane transporter activity"/>
    <property type="evidence" value="ECO:0007669"/>
    <property type="project" value="InterPro"/>
</dbReference>
<organism evidence="11">
    <name type="scientific">Scylla olivacea</name>
    <name type="common">Orange mud crab</name>
    <name type="synonym">Cancer olivacea</name>
    <dbReference type="NCBI Taxonomy" id="85551"/>
    <lineage>
        <taxon>Eukaryota</taxon>
        <taxon>Metazoa</taxon>
        <taxon>Ecdysozoa</taxon>
        <taxon>Arthropoda</taxon>
        <taxon>Crustacea</taxon>
        <taxon>Multicrustacea</taxon>
        <taxon>Malacostraca</taxon>
        <taxon>Eumalacostraca</taxon>
        <taxon>Eucarida</taxon>
        <taxon>Decapoda</taxon>
        <taxon>Pleocyemata</taxon>
        <taxon>Brachyura</taxon>
        <taxon>Eubrachyura</taxon>
        <taxon>Portunoidea</taxon>
        <taxon>Portunidae</taxon>
        <taxon>Portuninae</taxon>
        <taxon>Scylla</taxon>
    </lineage>
</organism>
<comment type="similarity">
    <text evidence="3">Belongs to the HRG family.</text>
</comment>
<evidence type="ECO:0000256" key="2">
    <source>
        <dbReference type="ARBA" id="ARBA00004337"/>
    </source>
</evidence>
<keyword evidence="5 10" id="KW-0812">Transmembrane</keyword>
<dbReference type="AlphaFoldDB" id="A0A0P4WN63"/>
<evidence type="ECO:0008006" key="12">
    <source>
        <dbReference type="Google" id="ProtNLM"/>
    </source>
</evidence>
<name>A0A0P4WN63_SCYOL</name>
<feature type="transmembrane region" description="Helical" evidence="10">
    <location>
        <begin position="39"/>
        <end position="59"/>
    </location>
</feature>
<dbReference type="PANTHER" id="PTHR31525:SF1">
    <property type="entry name" value="HEME TRANSPORTER HRG1"/>
    <property type="match status" value="1"/>
</dbReference>
<proteinExistence type="inferred from homology"/>
<dbReference type="GO" id="GO:0005886">
    <property type="term" value="C:plasma membrane"/>
    <property type="evidence" value="ECO:0007669"/>
    <property type="project" value="TreeGrafter"/>
</dbReference>
<evidence type="ECO:0000256" key="5">
    <source>
        <dbReference type="ARBA" id="ARBA00022692"/>
    </source>
</evidence>
<evidence type="ECO:0000256" key="4">
    <source>
        <dbReference type="ARBA" id="ARBA00022448"/>
    </source>
</evidence>
<keyword evidence="9" id="KW-0458">Lysosome</keyword>
<dbReference type="Pfam" id="PF16954">
    <property type="entry name" value="HRG"/>
    <property type="match status" value="1"/>
</dbReference>
<dbReference type="PRINTS" id="PR02095">
    <property type="entry name" value="TRNSPORTRHRG"/>
</dbReference>
<evidence type="ECO:0000256" key="10">
    <source>
        <dbReference type="SAM" id="Phobius"/>
    </source>
</evidence>
<keyword evidence="6" id="KW-0967">Endosome</keyword>